<evidence type="ECO:0000259" key="12">
    <source>
        <dbReference type="PROSITE" id="PS50109"/>
    </source>
</evidence>
<evidence type="ECO:0000256" key="7">
    <source>
        <dbReference type="ARBA" id="ARBA00022777"/>
    </source>
</evidence>
<dbReference type="GO" id="GO:0000155">
    <property type="term" value="F:phosphorelay sensor kinase activity"/>
    <property type="evidence" value="ECO:0007669"/>
    <property type="project" value="InterPro"/>
</dbReference>
<dbReference type="PROSITE" id="PS50109">
    <property type="entry name" value="HIS_KIN"/>
    <property type="match status" value="1"/>
</dbReference>
<feature type="domain" description="HAMP" evidence="13">
    <location>
        <begin position="185"/>
        <end position="238"/>
    </location>
</feature>
<keyword evidence="6 11" id="KW-0812">Transmembrane</keyword>
<gene>
    <name evidence="14" type="primary">qseC_3</name>
    <name evidence="14" type="ORF">GAK31_01744</name>
</gene>
<dbReference type="PANTHER" id="PTHR45436">
    <property type="entry name" value="SENSOR HISTIDINE KINASE YKOH"/>
    <property type="match status" value="1"/>
</dbReference>
<keyword evidence="10 11" id="KW-0472">Membrane</keyword>
<dbReference type="Proteomes" id="UP000487117">
    <property type="component" value="Unassembled WGS sequence"/>
</dbReference>
<dbReference type="SUPFAM" id="SSF47384">
    <property type="entry name" value="Homodimeric domain of signal transducing histidine kinase"/>
    <property type="match status" value="1"/>
</dbReference>
<feature type="transmembrane region" description="Helical" evidence="11">
    <location>
        <begin position="159"/>
        <end position="184"/>
    </location>
</feature>
<dbReference type="GO" id="GO:0005886">
    <property type="term" value="C:plasma membrane"/>
    <property type="evidence" value="ECO:0007669"/>
    <property type="project" value="TreeGrafter"/>
</dbReference>
<dbReference type="PRINTS" id="PR00344">
    <property type="entry name" value="BCTRLSENSOR"/>
</dbReference>
<reference evidence="15" key="1">
    <citation type="journal article" date="2020" name="MBio">
        <title>Horizontal gene transfer to a defensive symbiont with a reduced genome amongst a multipartite beetle microbiome.</title>
        <authorList>
            <person name="Waterworth S.C."/>
            <person name="Florez L.V."/>
            <person name="Rees E.R."/>
            <person name="Hertweck C."/>
            <person name="Kaltenpoth M."/>
            <person name="Kwan J.C."/>
        </authorList>
    </citation>
    <scope>NUCLEOTIDE SEQUENCE [LARGE SCALE GENOMIC DNA]</scope>
</reference>
<dbReference type="EC" id="2.7.13.3" evidence="3"/>
<dbReference type="InterPro" id="IPR003661">
    <property type="entry name" value="HisK_dim/P_dom"/>
</dbReference>
<evidence type="ECO:0000256" key="4">
    <source>
        <dbReference type="ARBA" id="ARBA00022553"/>
    </source>
</evidence>
<dbReference type="SMART" id="SM00387">
    <property type="entry name" value="HATPase_c"/>
    <property type="match status" value="1"/>
</dbReference>
<dbReference type="Gene3D" id="3.30.565.10">
    <property type="entry name" value="Histidine kinase-like ATPase, C-terminal domain"/>
    <property type="match status" value="1"/>
</dbReference>
<evidence type="ECO:0000256" key="5">
    <source>
        <dbReference type="ARBA" id="ARBA00022679"/>
    </source>
</evidence>
<sequence length="452" mass="48756">MNRCRPSLKWPLIIKPLIFHLLALLAAFFTLLMVLVRVDSGGYYTIQTFAPVAANAVNRDASGALYVKRTPELEEMLKVAPGAWFVAEDPQGRHVSFGDVPAPYASLVGALAGIPYGDVRGRERGDGLAIVVRQHTGPAGPLTILAHGEVDSLTWQMALAAHIITLPIFALLALVTLIMTPIIVRKALAGVERIAQEAKNISASRRGIRLTETAVPREIAPLVTAVNDALDRLDEGHERQRRFIAAAAHELRTPIAILRVKIDAADDATSRSLSVEVTRLATLAEQLLDLHRLEEVGHMETIHLARLAKRVAADLAPLLIQSDRSVAVVVEPHQPVHGETGAIERVVSNLVLNAVEHGGRHVIVRVLGTCIEVEDDGPGIPPGERERVFEPFQRLRPRQTGAGLGLNLVRQVVERHGGRVTIVDAPGGGALIRIVLPHHPAAHPAGSEPGES</sequence>
<dbReference type="InterPro" id="IPR005467">
    <property type="entry name" value="His_kinase_dom"/>
</dbReference>
<evidence type="ECO:0000256" key="9">
    <source>
        <dbReference type="ARBA" id="ARBA00023012"/>
    </source>
</evidence>
<dbReference type="InterPro" id="IPR004358">
    <property type="entry name" value="Sig_transdc_His_kin-like_C"/>
</dbReference>
<evidence type="ECO:0000256" key="6">
    <source>
        <dbReference type="ARBA" id="ARBA00022692"/>
    </source>
</evidence>
<feature type="transmembrane region" description="Helical" evidence="11">
    <location>
        <begin position="12"/>
        <end position="36"/>
    </location>
</feature>
<evidence type="ECO:0000256" key="2">
    <source>
        <dbReference type="ARBA" id="ARBA00004141"/>
    </source>
</evidence>
<evidence type="ECO:0000256" key="10">
    <source>
        <dbReference type="ARBA" id="ARBA00023136"/>
    </source>
</evidence>
<dbReference type="InterPro" id="IPR036097">
    <property type="entry name" value="HisK_dim/P_sf"/>
</dbReference>
<accession>A0A7V8JMM9</accession>
<name>A0A7V8JMM9_STEMA</name>
<evidence type="ECO:0000256" key="11">
    <source>
        <dbReference type="SAM" id="Phobius"/>
    </source>
</evidence>
<dbReference type="SMART" id="SM00388">
    <property type="entry name" value="HisKA"/>
    <property type="match status" value="1"/>
</dbReference>
<dbReference type="PANTHER" id="PTHR45436:SF15">
    <property type="entry name" value="SENSOR HISTIDINE KINASE CUSS"/>
    <property type="match status" value="1"/>
</dbReference>
<keyword evidence="5" id="KW-0808">Transferase</keyword>
<dbReference type="CDD" id="cd00082">
    <property type="entry name" value="HisKA"/>
    <property type="match status" value="1"/>
</dbReference>
<protein>
    <recommendedName>
        <fullName evidence="3">histidine kinase</fullName>
        <ecNumber evidence="3">2.7.13.3</ecNumber>
    </recommendedName>
</protein>
<dbReference type="EMBL" id="WNDS01000002">
    <property type="protein sequence ID" value="KAF1016255.1"/>
    <property type="molecule type" value="Genomic_DNA"/>
</dbReference>
<organism evidence="14 15">
    <name type="scientific">Stenotrophomonas maltophilia</name>
    <name type="common">Pseudomonas maltophilia</name>
    <name type="synonym">Xanthomonas maltophilia</name>
    <dbReference type="NCBI Taxonomy" id="40324"/>
    <lineage>
        <taxon>Bacteria</taxon>
        <taxon>Pseudomonadati</taxon>
        <taxon>Pseudomonadota</taxon>
        <taxon>Gammaproteobacteria</taxon>
        <taxon>Lysobacterales</taxon>
        <taxon>Lysobacteraceae</taxon>
        <taxon>Stenotrophomonas</taxon>
        <taxon>Stenotrophomonas maltophilia group</taxon>
    </lineage>
</organism>
<evidence type="ECO:0000313" key="15">
    <source>
        <dbReference type="Proteomes" id="UP000487117"/>
    </source>
</evidence>
<keyword evidence="7" id="KW-0418">Kinase</keyword>
<proteinExistence type="predicted"/>
<dbReference type="CDD" id="cd00075">
    <property type="entry name" value="HATPase"/>
    <property type="match status" value="1"/>
</dbReference>
<evidence type="ECO:0000259" key="13">
    <source>
        <dbReference type="PROSITE" id="PS50885"/>
    </source>
</evidence>
<dbReference type="InterPro" id="IPR003660">
    <property type="entry name" value="HAMP_dom"/>
</dbReference>
<dbReference type="AlphaFoldDB" id="A0A7V8JMM9"/>
<evidence type="ECO:0000256" key="1">
    <source>
        <dbReference type="ARBA" id="ARBA00000085"/>
    </source>
</evidence>
<comment type="subcellular location">
    <subcellularLocation>
        <location evidence="2">Membrane</location>
        <topology evidence="2">Multi-pass membrane protein</topology>
    </subcellularLocation>
</comment>
<dbReference type="InterPro" id="IPR036890">
    <property type="entry name" value="HATPase_C_sf"/>
</dbReference>
<keyword evidence="4" id="KW-0597">Phosphoprotein</keyword>
<keyword evidence="9" id="KW-0902">Two-component regulatory system</keyword>
<feature type="domain" description="Histidine kinase" evidence="12">
    <location>
        <begin position="246"/>
        <end position="440"/>
    </location>
</feature>
<dbReference type="InterPro" id="IPR050428">
    <property type="entry name" value="TCS_sensor_his_kinase"/>
</dbReference>
<evidence type="ECO:0000256" key="8">
    <source>
        <dbReference type="ARBA" id="ARBA00022989"/>
    </source>
</evidence>
<dbReference type="PROSITE" id="PS50885">
    <property type="entry name" value="HAMP"/>
    <property type="match status" value="1"/>
</dbReference>
<comment type="catalytic activity">
    <reaction evidence="1">
        <text>ATP + protein L-histidine = ADP + protein N-phospho-L-histidine.</text>
        <dbReference type="EC" id="2.7.13.3"/>
    </reaction>
</comment>
<dbReference type="SUPFAM" id="SSF55874">
    <property type="entry name" value="ATPase domain of HSP90 chaperone/DNA topoisomerase II/histidine kinase"/>
    <property type="match status" value="1"/>
</dbReference>
<dbReference type="Gene3D" id="1.10.287.130">
    <property type="match status" value="1"/>
</dbReference>
<evidence type="ECO:0000313" key="14">
    <source>
        <dbReference type="EMBL" id="KAF1016255.1"/>
    </source>
</evidence>
<dbReference type="InterPro" id="IPR003594">
    <property type="entry name" value="HATPase_dom"/>
</dbReference>
<dbReference type="Pfam" id="PF02518">
    <property type="entry name" value="HATPase_c"/>
    <property type="match status" value="1"/>
</dbReference>
<keyword evidence="8 11" id="KW-1133">Transmembrane helix</keyword>
<evidence type="ECO:0000256" key="3">
    <source>
        <dbReference type="ARBA" id="ARBA00012438"/>
    </source>
</evidence>
<comment type="caution">
    <text evidence="14">The sequence shown here is derived from an EMBL/GenBank/DDBJ whole genome shotgun (WGS) entry which is preliminary data.</text>
</comment>